<name>A0A8B8A693_CRAVI</name>
<dbReference type="Gene3D" id="1.10.443.10">
    <property type="entry name" value="Intergrase catalytic core"/>
    <property type="match status" value="1"/>
</dbReference>
<dbReference type="InterPro" id="IPR013762">
    <property type="entry name" value="Integrase-like_cat_sf"/>
</dbReference>
<dbReference type="GeneID" id="111099814"/>
<dbReference type="RefSeq" id="XP_022286987.1">
    <property type="nucleotide sequence ID" value="XM_022431279.1"/>
</dbReference>
<evidence type="ECO:0000313" key="3">
    <source>
        <dbReference type="Proteomes" id="UP000694844"/>
    </source>
</evidence>
<dbReference type="InterPro" id="IPR002104">
    <property type="entry name" value="Integrase_catalytic"/>
</dbReference>
<dbReference type="PANTHER" id="PTHR21446:SF12">
    <property type="entry name" value="POTASSIUM CHANNEL TETRAMERIZATION DOMAIN CONTAINING 1"/>
    <property type="match status" value="1"/>
</dbReference>
<feature type="domain" description="Tyr recombinase" evidence="2">
    <location>
        <begin position="47"/>
        <end position="108"/>
    </location>
</feature>
<dbReference type="OrthoDB" id="6123923at2759"/>
<organism evidence="3 4">
    <name type="scientific">Crassostrea virginica</name>
    <name type="common">Eastern oyster</name>
    <dbReference type="NCBI Taxonomy" id="6565"/>
    <lineage>
        <taxon>Eukaryota</taxon>
        <taxon>Metazoa</taxon>
        <taxon>Spiralia</taxon>
        <taxon>Lophotrochozoa</taxon>
        <taxon>Mollusca</taxon>
        <taxon>Bivalvia</taxon>
        <taxon>Autobranchia</taxon>
        <taxon>Pteriomorphia</taxon>
        <taxon>Ostreida</taxon>
        <taxon>Ostreoidea</taxon>
        <taxon>Ostreidae</taxon>
        <taxon>Crassostrea</taxon>
    </lineage>
</organism>
<keyword evidence="3" id="KW-1185">Reference proteome</keyword>
<evidence type="ECO:0000256" key="1">
    <source>
        <dbReference type="ARBA" id="ARBA00023172"/>
    </source>
</evidence>
<dbReference type="InterPro" id="IPR052787">
    <property type="entry name" value="MAVS"/>
</dbReference>
<dbReference type="GO" id="GO:0015074">
    <property type="term" value="P:DNA integration"/>
    <property type="evidence" value="ECO:0007669"/>
    <property type="project" value="InterPro"/>
</dbReference>
<dbReference type="Proteomes" id="UP000694844">
    <property type="component" value="Chromosome 6"/>
</dbReference>
<protein>
    <submittedName>
        <fullName evidence="4">Uncharacterized protein LOC111099814</fullName>
    </submittedName>
</protein>
<sequence>MYELKDQKLCPYKSFVSYIDKLNQDLDILWQRPNNKIEMKFDKVAVGKNTLAQKMRTLSKKAKLSKIYTNHCLRATSITELDRSGFEARHIMSISGHQSESSIRSYSAHVCDSKKLDMAMSISKAITGDSVCAENEKAATNKISSNTDSELPLLNLDQNDDSYDMDFLEVTDSQERRLIETVFTSQTRETAVNYVPNPRECGPQNRNVKFQPAPVMNFNGSTVNIQYHYY</sequence>
<dbReference type="KEGG" id="cvn:111099814"/>
<dbReference type="SUPFAM" id="SSF56349">
    <property type="entry name" value="DNA breaking-rejoining enzymes"/>
    <property type="match status" value="1"/>
</dbReference>
<dbReference type="AlphaFoldDB" id="A0A8B8A693"/>
<reference evidence="4" key="1">
    <citation type="submission" date="2025-08" db="UniProtKB">
        <authorList>
            <consortium name="RefSeq"/>
        </authorList>
    </citation>
    <scope>IDENTIFICATION</scope>
    <source>
        <tissue evidence="4">Whole sample</tissue>
    </source>
</reference>
<dbReference type="GO" id="GO:0003677">
    <property type="term" value="F:DNA binding"/>
    <property type="evidence" value="ECO:0007669"/>
    <property type="project" value="InterPro"/>
</dbReference>
<accession>A0A8B8A693</accession>
<dbReference type="GO" id="GO:0006310">
    <property type="term" value="P:DNA recombination"/>
    <property type="evidence" value="ECO:0007669"/>
    <property type="project" value="UniProtKB-KW"/>
</dbReference>
<dbReference type="PANTHER" id="PTHR21446">
    <property type="entry name" value="DUF3504 DOMAIN-CONTAINING PROTEIN"/>
    <property type="match status" value="1"/>
</dbReference>
<gene>
    <name evidence="4" type="primary">LOC111099814</name>
</gene>
<dbReference type="InterPro" id="IPR011010">
    <property type="entry name" value="DNA_brk_join_enz"/>
</dbReference>
<evidence type="ECO:0000259" key="2">
    <source>
        <dbReference type="Pfam" id="PF00589"/>
    </source>
</evidence>
<evidence type="ECO:0000313" key="4">
    <source>
        <dbReference type="RefSeq" id="XP_022286987.1"/>
    </source>
</evidence>
<keyword evidence="1" id="KW-0233">DNA recombination</keyword>
<dbReference type="Pfam" id="PF00589">
    <property type="entry name" value="Phage_integrase"/>
    <property type="match status" value="1"/>
</dbReference>
<proteinExistence type="predicted"/>